<evidence type="ECO:0000313" key="8">
    <source>
        <dbReference type="Proteomes" id="UP001615550"/>
    </source>
</evidence>
<dbReference type="Pfam" id="PF00924">
    <property type="entry name" value="MS_channel_2nd"/>
    <property type="match status" value="1"/>
</dbReference>
<evidence type="ECO:0000313" key="7">
    <source>
        <dbReference type="EMBL" id="MFJ1267307.1"/>
    </source>
</evidence>
<feature type="transmembrane region" description="Helical" evidence="5">
    <location>
        <begin position="223"/>
        <end position="242"/>
    </location>
</feature>
<proteinExistence type="predicted"/>
<keyword evidence="4 5" id="KW-0472">Membrane</keyword>
<dbReference type="Proteomes" id="UP001615550">
    <property type="component" value="Unassembled WGS sequence"/>
</dbReference>
<dbReference type="SUPFAM" id="SSF50182">
    <property type="entry name" value="Sm-like ribonucleoproteins"/>
    <property type="match status" value="1"/>
</dbReference>
<comment type="caution">
    <text evidence="7">The sequence shown here is derived from an EMBL/GenBank/DDBJ whole genome shotgun (WGS) entry which is preliminary data.</text>
</comment>
<organism evidence="7 8">
    <name type="scientific">Legionella lytica</name>
    <dbReference type="NCBI Taxonomy" id="96232"/>
    <lineage>
        <taxon>Bacteria</taxon>
        <taxon>Pseudomonadati</taxon>
        <taxon>Pseudomonadota</taxon>
        <taxon>Gammaproteobacteria</taxon>
        <taxon>Legionellales</taxon>
        <taxon>Legionellaceae</taxon>
        <taxon>Legionella</taxon>
    </lineage>
</organism>
<dbReference type="PANTHER" id="PTHR30566:SF25">
    <property type="entry name" value="INNER MEMBRANE PROTEIN"/>
    <property type="match status" value="1"/>
</dbReference>
<feature type="transmembrane region" description="Helical" evidence="5">
    <location>
        <begin position="145"/>
        <end position="166"/>
    </location>
</feature>
<sequence>MHCLLGFIFITYTLMKEQKIVKPEQSKTFIKVWLGPVLVMVSLLGIHLFIQNSRLLKELFATSSAIRTIEQIIFYLFIFLSAYWLAVRVINKAFTLLIKLNAFSDQSLIKIILPLFVVILKIMSFLVLFNIIVQYVNIPPALSFIFTKITSILIICAISWILFKVVDIAEQILVRRYFTQKRGTLASRKVYTQTLIIKRIIYSLIIVFSIGSILMLFDNVRALGASVLTTAGVVGLVFTFTAQKPLGSILSGLEIVITQPIKLGDSVVINDELGTIEEINFRSVVVRLWDWRRLVVPTNYFLDHIFQNWSRTKNSNLIGTFFLYVHFTLPVPKLREELNTILSTSPLWDGQVSNIIVSDLQVHVMQLQVLASAKNADDMSRLRNELREKLIQFIVTFYPESLPK</sequence>
<dbReference type="PANTHER" id="PTHR30566">
    <property type="entry name" value="YNAI-RELATED MECHANOSENSITIVE ION CHANNEL"/>
    <property type="match status" value="1"/>
</dbReference>
<gene>
    <name evidence="7" type="ORF">ACD661_01910</name>
</gene>
<protein>
    <submittedName>
        <fullName evidence="7">Mechanosensitive ion channel family protein</fullName>
    </submittedName>
</protein>
<keyword evidence="8" id="KW-1185">Reference proteome</keyword>
<evidence type="ECO:0000256" key="1">
    <source>
        <dbReference type="ARBA" id="ARBA00004370"/>
    </source>
</evidence>
<dbReference type="EMBL" id="JBGORX010000001">
    <property type="protein sequence ID" value="MFJ1267307.1"/>
    <property type="molecule type" value="Genomic_DNA"/>
</dbReference>
<feature type="transmembrane region" description="Helical" evidence="5">
    <location>
        <begin position="72"/>
        <end position="90"/>
    </location>
</feature>
<accession>A0ABW8D3M7</accession>
<evidence type="ECO:0000256" key="4">
    <source>
        <dbReference type="ARBA" id="ARBA00023136"/>
    </source>
</evidence>
<dbReference type="InterPro" id="IPR010920">
    <property type="entry name" value="LSM_dom_sf"/>
</dbReference>
<name>A0ABW8D3M7_9GAMM</name>
<feature type="domain" description="Mechanosensitive ion channel MscS" evidence="6">
    <location>
        <begin position="246"/>
        <end position="311"/>
    </location>
</feature>
<dbReference type="Gene3D" id="1.10.287.1260">
    <property type="match status" value="1"/>
</dbReference>
<dbReference type="RefSeq" id="WP_400185900.1">
    <property type="nucleotide sequence ID" value="NZ_JBGORX010000001.1"/>
</dbReference>
<dbReference type="InterPro" id="IPR006685">
    <property type="entry name" value="MscS_channel_2nd"/>
</dbReference>
<comment type="subcellular location">
    <subcellularLocation>
        <location evidence="1">Membrane</location>
    </subcellularLocation>
</comment>
<keyword evidence="2 5" id="KW-0812">Transmembrane</keyword>
<dbReference type="Gene3D" id="2.30.30.60">
    <property type="match status" value="1"/>
</dbReference>
<feature type="transmembrane region" description="Helical" evidence="5">
    <location>
        <begin position="111"/>
        <end position="133"/>
    </location>
</feature>
<keyword evidence="3 5" id="KW-1133">Transmembrane helix</keyword>
<evidence type="ECO:0000256" key="2">
    <source>
        <dbReference type="ARBA" id="ARBA00022692"/>
    </source>
</evidence>
<dbReference type="InterPro" id="IPR023408">
    <property type="entry name" value="MscS_beta-dom_sf"/>
</dbReference>
<reference evidence="7 8" key="1">
    <citation type="submission" date="2024-08" db="EMBL/GenBank/DDBJ databases">
        <title>Draft Genome Sequence of Legionella lytica strain DSB2004, Isolated From a Fire Sprinkler System.</title>
        <authorList>
            <person name="Everhart A.D."/>
            <person name="Kidane D.T."/>
            <person name="Farone A.L."/>
            <person name="Farone M.B."/>
        </authorList>
    </citation>
    <scope>NUCLEOTIDE SEQUENCE [LARGE SCALE GENOMIC DNA]</scope>
    <source>
        <strain evidence="7 8">DSB2004</strain>
    </source>
</reference>
<feature type="transmembrane region" description="Helical" evidence="5">
    <location>
        <begin position="200"/>
        <end position="217"/>
    </location>
</feature>
<evidence type="ECO:0000256" key="3">
    <source>
        <dbReference type="ARBA" id="ARBA00022989"/>
    </source>
</evidence>
<feature type="transmembrane region" description="Helical" evidence="5">
    <location>
        <begin position="32"/>
        <end position="52"/>
    </location>
</feature>
<evidence type="ECO:0000259" key="6">
    <source>
        <dbReference type="Pfam" id="PF00924"/>
    </source>
</evidence>
<evidence type="ECO:0000256" key="5">
    <source>
        <dbReference type="SAM" id="Phobius"/>
    </source>
</evidence>